<evidence type="ECO:0000256" key="3">
    <source>
        <dbReference type="ARBA" id="ARBA00022622"/>
    </source>
</evidence>
<keyword evidence="3" id="KW-0336">GPI-anchor</keyword>
<evidence type="ECO:0000256" key="7">
    <source>
        <dbReference type="ARBA" id="ARBA00023288"/>
    </source>
</evidence>
<keyword evidence="4 10" id="KW-0732">Signal</keyword>
<feature type="signal peptide" evidence="10">
    <location>
        <begin position="1"/>
        <end position="20"/>
    </location>
</feature>
<protein>
    <recommendedName>
        <fullName evidence="11">Copper acquisition factor BIM1-like domain-containing protein</fullName>
    </recommendedName>
</protein>
<dbReference type="Proteomes" id="UP000053328">
    <property type="component" value="Unassembled WGS sequence"/>
</dbReference>
<evidence type="ECO:0000256" key="4">
    <source>
        <dbReference type="ARBA" id="ARBA00022729"/>
    </source>
</evidence>
<evidence type="ECO:0000256" key="10">
    <source>
        <dbReference type="SAM" id="SignalP"/>
    </source>
</evidence>
<feature type="compositionally biased region" description="Polar residues" evidence="8">
    <location>
        <begin position="270"/>
        <end position="290"/>
    </location>
</feature>
<keyword evidence="5 9" id="KW-0472">Membrane</keyword>
<dbReference type="GO" id="GO:0005886">
    <property type="term" value="C:plasma membrane"/>
    <property type="evidence" value="ECO:0007669"/>
    <property type="project" value="UniProtKB-SubCell"/>
</dbReference>
<feature type="region of interest" description="Disordered" evidence="8">
    <location>
        <begin position="184"/>
        <end position="209"/>
    </location>
</feature>
<organism evidence="12 13">
    <name type="scientific">Exophiala spinifera</name>
    <dbReference type="NCBI Taxonomy" id="91928"/>
    <lineage>
        <taxon>Eukaryota</taxon>
        <taxon>Fungi</taxon>
        <taxon>Dikarya</taxon>
        <taxon>Ascomycota</taxon>
        <taxon>Pezizomycotina</taxon>
        <taxon>Eurotiomycetes</taxon>
        <taxon>Chaetothyriomycetidae</taxon>
        <taxon>Chaetothyriales</taxon>
        <taxon>Herpotrichiellaceae</taxon>
        <taxon>Exophiala</taxon>
    </lineage>
</organism>
<dbReference type="PANTHER" id="PTHR34992">
    <property type="entry name" value="HYPHAL ANASTAMOSIS-7 PROTEIN"/>
    <property type="match status" value="1"/>
</dbReference>
<dbReference type="GO" id="GO:0098552">
    <property type="term" value="C:side of membrane"/>
    <property type="evidence" value="ECO:0007669"/>
    <property type="project" value="UniProtKB-KW"/>
</dbReference>
<feature type="region of interest" description="Disordered" evidence="8">
    <location>
        <begin position="267"/>
        <end position="290"/>
    </location>
</feature>
<dbReference type="OrthoDB" id="2587363at2759"/>
<evidence type="ECO:0000256" key="5">
    <source>
        <dbReference type="ARBA" id="ARBA00023136"/>
    </source>
</evidence>
<evidence type="ECO:0000256" key="9">
    <source>
        <dbReference type="SAM" id="Phobius"/>
    </source>
</evidence>
<evidence type="ECO:0000256" key="1">
    <source>
        <dbReference type="ARBA" id="ARBA00004609"/>
    </source>
</evidence>
<dbReference type="InterPro" id="IPR046936">
    <property type="entry name" value="BIM1-like"/>
</dbReference>
<feature type="domain" description="Copper acquisition factor BIM1-like" evidence="11">
    <location>
        <begin position="30"/>
        <end position="175"/>
    </location>
</feature>
<accession>A0A0D1YNJ6</accession>
<dbReference type="Pfam" id="PF20238">
    <property type="entry name" value="BIM1-like_dom"/>
    <property type="match status" value="1"/>
</dbReference>
<dbReference type="CDD" id="cd21176">
    <property type="entry name" value="LPMO_auxiliary-like"/>
    <property type="match status" value="1"/>
</dbReference>
<gene>
    <name evidence="12" type="ORF">PV08_03854</name>
</gene>
<evidence type="ECO:0000313" key="13">
    <source>
        <dbReference type="Proteomes" id="UP000053328"/>
    </source>
</evidence>
<evidence type="ECO:0000313" key="12">
    <source>
        <dbReference type="EMBL" id="KIW16666.1"/>
    </source>
</evidence>
<keyword evidence="7" id="KW-0449">Lipoprotein</keyword>
<keyword evidence="6" id="KW-0325">Glycoprotein</keyword>
<dbReference type="GeneID" id="27330937"/>
<dbReference type="EMBL" id="KN847494">
    <property type="protein sequence ID" value="KIW16666.1"/>
    <property type="molecule type" value="Genomic_DNA"/>
</dbReference>
<dbReference type="AlphaFoldDB" id="A0A0D1YNJ6"/>
<name>A0A0D1YNJ6_9EURO</name>
<evidence type="ECO:0000256" key="6">
    <source>
        <dbReference type="ARBA" id="ARBA00023180"/>
    </source>
</evidence>
<evidence type="ECO:0000259" key="11">
    <source>
        <dbReference type="Pfam" id="PF20238"/>
    </source>
</evidence>
<sequence length="290" mass="30711">MKFGLNCLSVGTYIIALAQAQHGEEYSETMGPVAFMWPPDRVWGAAQDNTAPCGSASGVANRTEFPLLNGQVALVAQDESWSIQVAISYSNNPTSNDDFETIIAPTRIPELDEGHQCFPIANPPADIEAGSNATLQIKYTSDFDTDKNETFYACSDITYVPTSQFTYQVPCFNATVEDFNITEPSSSASGTAAGASATAPAPSASSKSSSSGLSGGAIAGIVVGVVVGVGFIAGLLWLSFWRRSARNKRLREHEASVRAVKWDEHLAGSAPTSRASTQDIALSNMPGNRT</sequence>
<feature type="chain" id="PRO_5002237094" description="Copper acquisition factor BIM1-like domain-containing protein" evidence="10">
    <location>
        <begin position="21"/>
        <end position="290"/>
    </location>
</feature>
<keyword evidence="2" id="KW-1003">Cell membrane</keyword>
<keyword evidence="9" id="KW-0812">Transmembrane</keyword>
<proteinExistence type="predicted"/>
<dbReference type="STRING" id="91928.A0A0D1YNJ6"/>
<reference evidence="12 13" key="1">
    <citation type="submission" date="2015-01" db="EMBL/GenBank/DDBJ databases">
        <title>The Genome Sequence of Exophiala spinifera CBS89968.</title>
        <authorList>
            <consortium name="The Broad Institute Genomics Platform"/>
            <person name="Cuomo C."/>
            <person name="de Hoog S."/>
            <person name="Gorbushina A."/>
            <person name="Stielow B."/>
            <person name="Teixiera M."/>
            <person name="Abouelleil A."/>
            <person name="Chapman S.B."/>
            <person name="Priest M."/>
            <person name="Young S.K."/>
            <person name="Wortman J."/>
            <person name="Nusbaum C."/>
            <person name="Birren B."/>
        </authorList>
    </citation>
    <scope>NUCLEOTIDE SEQUENCE [LARGE SCALE GENOMIC DNA]</scope>
    <source>
        <strain evidence="12 13">CBS 89968</strain>
    </source>
</reference>
<evidence type="ECO:0000256" key="8">
    <source>
        <dbReference type="SAM" id="MobiDB-lite"/>
    </source>
</evidence>
<keyword evidence="13" id="KW-1185">Reference proteome</keyword>
<dbReference type="RefSeq" id="XP_016236882.1">
    <property type="nucleotide sequence ID" value="XM_016378205.1"/>
</dbReference>
<keyword evidence="9" id="KW-1133">Transmembrane helix</keyword>
<dbReference type="PANTHER" id="PTHR34992:SF5">
    <property type="entry name" value="ANCHORED PROTEIN, PUTATIVE (AFU_ORTHOLOGUE AFUA_6G02800)-RELATED"/>
    <property type="match status" value="1"/>
</dbReference>
<feature type="transmembrane region" description="Helical" evidence="9">
    <location>
        <begin position="217"/>
        <end position="241"/>
    </location>
</feature>
<dbReference type="HOGENOM" id="CLU_067864_1_0_1"/>
<dbReference type="VEuPathDB" id="FungiDB:PV08_03854"/>
<comment type="subcellular location">
    <subcellularLocation>
        <location evidence="1">Cell membrane</location>
        <topology evidence="1">Lipid-anchor</topology>
        <topology evidence="1">GPI-anchor</topology>
    </subcellularLocation>
</comment>
<evidence type="ECO:0000256" key="2">
    <source>
        <dbReference type="ARBA" id="ARBA00022475"/>
    </source>
</evidence>
<dbReference type="InterPro" id="IPR046530">
    <property type="entry name" value="BIM1-like_dom"/>
</dbReference>